<protein>
    <submittedName>
        <fullName evidence="1">L-lactate dehydrogenase B chain</fullName>
    </submittedName>
</protein>
<dbReference type="Proteomes" id="UP000325081">
    <property type="component" value="Unassembled WGS sequence"/>
</dbReference>
<dbReference type="AlphaFoldDB" id="A0A5A7P3G7"/>
<organism evidence="1 2">
    <name type="scientific">Striga asiatica</name>
    <name type="common">Asiatic witchweed</name>
    <name type="synonym">Buchnera asiatica</name>
    <dbReference type="NCBI Taxonomy" id="4170"/>
    <lineage>
        <taxon>Eukaryota</taxon>
        <taxon>Viridiplantae</taxon>
        <taxon>Streptophyta</taxon>
        <taxon>Embryophyta</taxon>
        <taxon>Tracheophyta</taxon>
        <taxon>Spermatophyta</taxon>
        <taxon>Magnoliopsida</taxon>
        <taxon>eudicotyledons</taxon>
        <taxon>Gunneridae</taxon>
        <taxon>Pentapetalae</taxon>
        <taxon>asterids</taxon>
        <taxon>lamiids</taxon>
        <taxon>Lamiales</taxon>
        <taxon>Orobanchaceae</taxon>
        <taxon>Buchnereae</taxon>
        <taxon>Striga</taxon>
    </lineage>
</organism>
<comment type="caution">
    <text evidence="1">The sequence shown here is derived from an EMBL/GenBank/DDBJ whole genome shotgun (WGS) entry which is preliminary data.</text>
</comment>
<accession>A0A5A7P3G7</accession>
<reference evidence="2" key="1">
    <citation type="journal article" date="2019" name="Curr. Biol.">
        <title>Genome Sequence of Striga asiatica Provides Insight into the Evolution of Plant Parasitism.</title>
        <authorList>
            <person name="Yoshida S."/>
            <person name="Kim S."/>
            <person name="Wafula E.K."/>
            <person name="Tanskanen J."/>
            <person name="Kim Y.M."/>
            <person name="Honaas L."/>
            <person name="Yang Z."/>
            <person name="Spallek T."/>
            <person name="Conn C.E."/>
            <person name="Ichihashi Y."/>
            <person name="Cheong K."/>
            <person name="Cui S."/>
            <person name="Der J.P."/>
            <person name="Gundlach H."/>
            <person name="Jiao Y."/>
            <person name="Hori C."/>
            <person name="Ishida J.K."/>
            <person name="Kasahara H."/>
            <person name="Kiba T."/>
            <person name="Kim M.S."/>
            <person name="Koo N."/>
            <person name="Laohavisit A."/>
            <person name="Lee Y.H."/>
            <person name="Lumba S."/>
            <person name="McCourt P."/>
            <person name="Mortimer J.C."/>
            <person name="Mutuku J.M."/>
            <person name="Nomura T."/>
            <person name="Sasaki-Sekimoto Y."/>
            <person name="Seto Y."/>
            <person name="Wang Y."/>
            <person name="Wakatake T."/>
            <person name="Sakakibara H."/>
            <person name="Demura T."/>
            <person name="Yamaguchi S."/>
            <person name="Yoneyama K."/>
            <person name="Manabe R.I."/>
            <person name="Nelson D.C."/>
            <person name="Schulman A.H."/>
            <person name="Timko M.P."/>
            <person name="dePamphilis C.W."/>
            <person name="Choi D."/>
            <person name="Shirasu K."/>
        </authorList>
    </citation>
    <scope>NUCLEOTIDE SEQUENCE [LARGE SCALE GENOMIC DNA]</scope>
    <source>
        <strain evidence="2">cv. UVA1</strain>
    </source>
</reference>
<name>A0A5A7P3G7_STRAF</name>
<keyword evidence="2" id="KW-1185">Reference proteome</keyword>
<dbReference type="EMBL" id="BKCP01001780">
    <property type="protein sequence ID" value="GER27375.1"/>
    <property type="molecule type" value="Genomic_DNA"/>
</dbReference>
<evidence type="ECO:0000313" key="2">
    <source>
        <dbReference type="Proteomes" id="UP000325081"/>
    </source>
</evidence>
<gene>
    <name evidence="1" type="ORF">STAS_03077</name>
</gene>
<evidence type="ECO:0000313" key="1">
    <source>
        <dbReference type="EMBL" id="GER27375.1"/>
    </source>
</evidence>
<proteinExistence type="predicted"/>
<sequence>MTPTLQQEELECSFRKPIYDKEKRTSSNHGRKDESNLCQIKKRKNKHGFALKKSRSEHFFPGITAAGPSVMGRTITDHCLMVRVCSCALGGKRGHGAVKRRWPPLLAGRIARLRTNRQNLLLVTGSRRRQITRCWPDEQSASCCCSIWAVAGRCWSEKKSTGWLGIGRRGSPWGYYDANGRPLSSSLAR</sequence>